<dbReference type="CDD" id="cd00090">
    <property type="entry name" value="HTH_ARSR"/>
    <property type="match status" value="1"/>
</dbReference>
<dbReference type="EMBL" id="CP019124">
    <property type="protein sequence ID" value="APX89344.1"/>
    <property type="molecule type" value="Genomic_DNA"/>
</dbReference>
<dbReference type="AlphaFoldDB" id="A0A1U7DH66"/>
<dbReference type="Proteomes" id="UP000187266">
    <property type="component" value="Chromosome"/>
</dbReference>
<organism evidence="6 7">
    <name type="scientific">Brevirhabdus pacifica</name>
    <dbReference type="NCBI Taxonomy" id="1267768"/>
    <lineage>
        <taxon>Bacteria</taxon>
        <taxon>Pseudomonadati</taxon>
        <taxon>Pseudomonadota</taxon>
        <taxon>Alphaproteobacteria</taxon>
        <taxon>Rhodobacterales</taxon>
        <taxon>Paracoccaceae</taxon>
        <taxon>Brevirhabdus</taxon>
    </lineage>
</organism>
<dbReference type="InterPro" id="IPR050707">
    <property type="entry name" value="HTH_MetabolicPath_Reg"/>
</dbReference>
<name>A0A1U7DH66_9RHOB</name>
<dbReference type="Gene3D" id="1.10.10.10">
    <property type="entry name" value="Winged helix-like DNA-binding domain superfamily/Winged helix DNA-binding domain"/>
    <property type="match status" value="1"/>
</dbReference>
<proteinExistence type="predicted"/>
<dbReference type="InterPro" id="IPR005471">
    <property type="entry name" value="Tscrpt_reg_IclR_N"/>
</dbReference>
<dbReference type="SUPFAM" id="SSF55781">
    <property type="entry name" value="GAF domain-like"/>
    <property type="match status" value="1"/>
</dbReference>
<keyword evidence="2" id="KW-0238">DNA-binding</keyword>
<accession>A0A1U7DH66</accession>
<dbReference type="STRING" id="1267768.BV394_06120"/>
<feature type="domain" description="HTH iclR-type" evidence="4">
    <location>
        <begin position="7"/>
        <end position="69"/>
    </location>
</feature>
<dbReference type="InterPro" id="IPR036390">
    <property type="entry name" value="WH_DNA-bd_sf"/>
</dbReference>
<dbReference type="GO" id="GO:0045892">
    <property type="term" value="P:negative regulation of DNA-templated transcription"/>
    <property type="evidence" value="ECO:0007669"/>
    <property type="project" value="TreeGrafter"/>
</dbReference>
<evidence type="ECO:0000313" key="7">
    <source>
        <dbReference type="Proteomes" id="UP000187266"/>
    </source>
</evidence>
<evidence type="ECO:0000256" key="2">
    <source>
        <dbReference type="ARBA" id="ARBA00023125"/>
    </source>
</evidence>
<dbReference type="GO" id="GO:0003677">
    <property type="term" value="F:DNA binding"/>
    <property type="evidence" value="ECO:0007669"/>
    <property type="project" value="UniProtKB-KW"/>
</dbReference>
<dbReference type="Gene3D" id="3.30.450.40">
    <property type="match status" value="1"/>
</dbReference>
<dbReference type="PROSITE" id="PS51077">
    <property type="entry name" value="HTH_ICLR"/>
    <property type="match status" value="1"/>
</dbReference>
<dbReference type="PANTHER" id="PTHR30136:SF24">
    <property type="entry name" value="HTH-TYPE TRANSCRIPTIONAL REPRESSOR ALLR"/>
    <property type="match status" value="1"/>
</dbReference>
<evidence type="ECO:0000256" key="1">
    <source>
        <dbReference type="ARBA" id="ARBA00023015"/>
    </source>
</evidence>
<dbReference type="RefSeq" id="WP_076979367.1">
    <property type="nucleotide sequence ID" value="NZ_CP019124.1"/>
</dbReference>
<dbReference type="PANTHER" id="PTHR30136">
    <property type="entry name" value="HELIX-TURN-HELIX TRANSCRIPTIONAL REGULATOR, ICLR FAMILY"/>
    <property type="match status" value="1"/>
</dbReference>
<protein>
    <submittedName>
        <fullName evidence="6">IclR family transcriptional regulator</fullName>
    </submittedName>
</protein>
<keyword evidence="3" id="KW-0804">Transcription</keyword>
<dbReference type="InterPro" id="IPR036388">
    <property type="entry name" value="WH-like_DNA-bd_sf"/>
</dbReference>
<dbReference type="GO" id="GO:0003700">
    <property type="term" value="F:DNA-binding transcription factor activity"/>
    <property type="evidence" value="ECO:0007669"/>
    <property type="project" value="TreeGrafter"/>
</dbReference>
<dbReference type="InterPro" id="IPR014757">
    <property type="entry name" value="Tscrpt_reg_IclR_C"/>
</dbReference>
<dbReference type="OrthoDB" id="6057486at2"/>
<evidence type="ECO:0000313" key="6">
    <source>
        <dbReference type="EMBL" id="APX89344.1"/>
    </source>
</evidence>
<evidence type="ECO:0000259" key="4">
    <source>
        <dbReference type="PROSITE" id="PS51077"/>
    </source>
</evidence>
<keyword evidence="7" id="KW-1185">Reference proteome</keyword>
<dbReference type="PROSITE" id="PS51078">
    <property type="entry name" value="ICLR_ED"/>
    <property type="match status" value="1"/>
</dbReference>
<evidence type="ECO:0000259" key="5">
    <source>
        <dbReference type="PROSITE" id="PS51078"/>
    </source>
</evidence>
<dbReference type="Pfam" id="PF09339">
    <property type="entry name" value="HTH_IclR"/>
    <property type="match status" value="1"/>
</dbReference>
<dbReference type="InterPro" id="IPR029016">
    <property type="entry name" value="GAF-like_dom_sf"/>
</dbReference>
<dbReference type="SMART" id="SM00346">
    <property type="entry name" value="HTH_ICLR"/>
    <property type="match status" value="1"/>
</dbReference>
<dbReference type="SUPFAM" id="SSF46785">
    <property type="entry name" value="Winged helix' DNA-binding domain"/>
    <property type="match status" value="1"/>
</dbReference>
<reference evidence="6 7" key="1">
    <citation type="submission" date="2017-01" db="EMBL/GenBank/DDBJ databases">
        <title>Genomic analysis of Xuhuaishuia manganoxidans DY6-4.</title>
        <authorList>
            <person name="Wang X."/>
        </authorList>
    </citation>
    <scope>NUCLEOTIDE SEQUENCE [LARGE SCALE GENOMIC DNA]</scope>
    <source>
        <strain evidence="6 7">DY6-4</strain>
    </source>
</reference>
<feature type="domain" description="IclR-ED" evidence="5">
    <location>
        <begin position="70"/>
        <end position="253"/>
    </location>
</feature>
<dbReference type="InterPro" id="IPR011991">
    <property type="entry name" value="ArsR-like_HTH"/>
</dbReference>
<dbReference type="Pfam" id="PF01614">
    <property type="entry name" value="IclR_C"/>
    <property type="match status" value="1"/>
</dbReference>
<keyword evidence="1" id="KW-0805">Transcription regulation</keyword>
<sequence>MSDDTRIPTNLRTLLILEVLGRSDRAMTATEINRSLGLPKQTVHRLCATLEENGFLSRAGDGKRYQVARRLREMGAGLLHNARDHIMRHQILRELADELGETVNYVVPGDRGMSYLDRVETDWAFRIQLPVGTGVPFHCTASGKCFLASLGPAARRRLVGTLDLSPRTAATHTAPDTLLAELEQIARDRYAVDREEFLDGMVALAVPVTDPQGRFVAALAFHGPTQRIAIPQAVARKDLLHAAARRLSTALFPGD</sequence>
<evidence type="ECO:0000256" key="3">
    <source>
        <dbReference type="ARBA" id="ARBA00023163"/>
    </source>
</evidence>
<gene>
    <name evidence="6" type="ORF">BV394_06120</name>
</gene>